<dbReference type="InterPro" id="IPR016181">
    <property type="entry name" value="Acyl_CoA_acyltransferase"/>
</dbReference>
<dbReference type="PANTHER" id="PTHR43877:SF2">
    <property type="entry name" value="AMINOALKYLPHOSPHONATE N-ACETYLTRANSFERASE-RELATED"/>
    <property type="match status" value="1"/>
</dbReference>
<dbReference type="AlphaFoldDB" id="A0AAU7W4Y0"/>
<dbReference type="SUPFAM" id="SSF55729">
    <property type="entry name" value="Acyl-CoA N-acyltransferases (Nat)"/>
    <property type="match status" value="1"/>
</dbReference>
<evidence type="ECO:0000313" key="4">
    <source>
        <dbReference type="EMBL" id="XBX80987.1"/>
    </source>
</evidence>
<dbReference type="PANTHER" id="PTHR43877">
    <property type="entry name" value="AMINOALKYLPHOSPHONATE N-ACETYLTRANSFERASE-RELATED-RELATED"/>
    <property type="match status" value="1"/>
</dbReference>
<keyword evidence="2" id="KW-0012">Acyltransferase</keyword>
<dbReference type="InterPro" id="IPR050832">
    <property type="entry name" value="Bact_Acetyltransf"/>
</dbReference>
<feature type="domain" description="N-acetyltransferase" evidence="3">
    <location>
        <begin position="2"/>
        <end position="159"/>
    </location>
</feature>
<dbReference type="RefSeq" id="WP_350347013.1">
    <property type="nucleotide sequence ID" value="NZ_CP158374.1"/>
</dbReference>
<name>A0AAU7W4Y0_9MICO</name>
<evidence type="ECO:0000256" key="1">
    <source>
        <dbReference type="ARBA" id="ARBA00022679"/>
    </source>
</evidence>
<dbReference type="InterPro" id="IPR000182">
    <property type="entry name" value="GNAT_dom"/>
</dbReference>
<dbReference type="Gene3D" id="3.40.630.30">
    <property type="match status" value="1"/>
</dbReference>
<accession>A0AAU7W4Y0</accession>
<dbReference type="PROSITE" id="PS51186">
    <property type="entry name" value="GNAT"/>
    <property type="match status" value="1"/>
</dbReference>
<organism evidence="4">
    <name type="scientific">Agromyces sp. G08B096</name>
    <dbReference type="NCBI Taxonomy" id="3156399"/>
    <lineage>
        <taxon>Bacteria</taxon>
        <taxon>Bacillati</taxon>
        <taxon>Actinomycetota</taxon>
        <taxon>Actinomycetes</taxon>
        <taxon>Micrococcales</taxon>
        <taxon>Microbacteriaceae</taxon>
        <taxon>Agromyces</taxon>
    </lineage>
</organism>
<dbReference type="EMBL" id="CP158374">
    <property type="protein sequence ID" value="XBX80987.1"/>
    <property type="molecule type" value="Genomic_DNA"/>
</dbReference>
<evidence type="ECO:0000256" key="2">
    <source>
        <dbReference type="ARBA" id="ARBA00023315"/>
    </source>
</evidence>
<protein>
    <submittedName>
        <fullName evidence="4">GNAT family N-acetyltransferase</fullName>
    </submittedName>
</protein>
<dbReference type="Pfam" id="PF00583">
    <property type="entry name" value="Acetyltransf_1"/>
    <property type="match status" value="1"/>
</dbReference>
<keyword evidence="1" id="KW-0808">Transferase</keyword>
<reference evidence="4" key="1">
    <citation type="submission" date="2024-05" db="EMBL/GenBank/DDBJ databases">
        <authorList>
            <person name="Yu L."/>
        </authorList>
    </citation>
    <scope>NUCLEOTIDE SEQUENCE</scope>
    <source>
        <strain evidence="4">G08B096</strain>
    </source>
</reference>
<proteinExistence type="predicted"/>
<sequence>MLRFREAAVTDADAHALLTAYFAERAAGFPPEQGVYRPTFPAAAQFEPPAGVFLVVEDERGSAIGCGGVRRIAPGPDGRTRYEIKHLWLRPEARGHGEGRRLLAELETRAIGFGADELVLDTNASLEAAGGLYRSSGYVGIDAYNDNPNATNWYGKLVG</sequence>
<gene>
    <name evidence="4" type="ORF">ABIQ69_10220</name>
</gene>
<dbReference type="GO" id="GO:0016747">
    <property type="term" value="F:acyltransferase activity, transferring groups other than amino-acyl groups"/>
    <property type="evidence" value="ECO:0007669"/>
    <property type="project" value="InterPro"/>
</dbReference>
<dbReference type="CDD" id="cd04301">
    <property type="entry name" value="NAT_SF"/>
    <property type="match status" value="1"/>
</dbReference>
<evidence type="ECO:0000259" key="3">
    <source>
        <dbReference type="PROSITE" id="PS51186"/>
    </source>
</evidence>